<name>A0A2P5I4L8_DIAHE</name>
<comment type="caution">
    <text evidence="2">The sequence shown here is derived from an EMBL/GenBank/DDBJ whole genome shotgun (WGS) entry which is preliminary data.</text>
</comment>
<dbReference type="AlphaFoldDB" id="A0A2P5I4L8"/>
<accession>A0A2P5I4L8</accession>
<dbReference type="EMBL" id="MAVT02000265">
    <property type="protein sequence ID" value="POS77487.1"/>
    <property type="molecule type" value="Genomic_DNA"/>
</dbReference>
<organism evidence="2 3">
    <name type="scientific">Diaporthe helianthi</name>
    <dbReference type="NCBI Taxonomy" id="158607"/>
    <lineage>
        <taxon>Eukaryota</taxon>
        <taxon>Fungi</taxon>
        <taxon>Dikarya</taxon>
        <taxon>Ascomycota</taxon>
        <taxon>Pezizomycotina</taxon>
        <taxon>Sordariomycetes</taxon>
        <taxon>Sordariomycetidae</taxon>
        <taxon>Diaporthales</taxon>
        <taxon>Diaporthaceae</taxon>
        <taxon>Diaporthe</taxon>
    </lineage>
</organism>
<evidence type="ECO:0000313" key="2">
    <source>
        <dbReference type="EMBL" id="POS77487.1"/>
    </source>
</evidence>
<protein>
    <submittedName>
        <fullName evidence="2">Uncharacterized protein</fullName>
    </submittedName>
</protein>
<evidence type="ECO:0000256" key="1">
    <source>
        <dbReference type="SAM" id="MobiDB-lite"/>
    </source>
</evidence>
<reference evidence="2" key="1">
    <citation type="submission" date="2017-09" db="EMBL/GenBank/DDBJ databases">
        <title>Polyketide synthases of a Diaporthe helianthi virulent isolate.</title>
        <authorList>
            <person name="Baroncelli R."/>
        </authorList>
    </citation>
    <scope>NUCLEOTIDE SEQUENCE [LARGE SCALE GENOMIC DNA]</scope>
    <source>
        <strain evidence="2">7/96</strain>
    </source>
</reference>
<evidence type="ECO:0000313" key="3">
    <source>
        <dbReference type="Proteomes" id="UP000094444"/>
    </source>
</evidence>
<feature type="region of interest" description="Disordered" evidence="1">
    <location>
        <begin position="1"/>
        <end position="27"/>
    </location>
</feature>
<keyword evidence="3" id="KW-1185">Reference proteome</keyword>
<proteinExistence type="predicted"/>
<dbReference type="Proteomes" id="UP000094444">
    <property type="component" value="Unassembled WGS sequence"/>
</dbReference>
<sequence length="121" mass="13438">MSTFYDGADLHGAPAPSPPTLYFRQTKYPPTTATRSGTFIAVLDPLKFWHHPASIINIVIHAREGTEWVSSPEHPSICDQQRSFSKLQGLYHEKQQFQPVGSLTVIPQQAQGLKPKTRGAV</sequence>
<dbReference type="OrthoDB" id="10434631at2759"/>
<dbReference type="InParanoid" id="A0A2P5I4L8"/>
<gene>
    <name evidence="2" type="ORF">DHEL01_v204121</name>
</gene>